<dbReference type="KEGG" id="dwd:DSCW_54940"/>
<reference evidence="1 2" key="1">
    <citation type="submission" date="2019-11" db="EMBL/GenBank/DDBJ databases">
        <title>Comparative genomics of hydrocarbon-degrading Desulfosarcina strains.</title>
        <authorList>
            <person name="Watanabe M."/>
            <person name="Kojima H."/>
            <person name="Fukui M."/>
        </authorList>
    </citation>
    <scope>NUCLEOTIDE SEQUENCE [LARGE SCALE GENOMIC DNA]</scope>
    <source>
        <strain evidence="1 2">PP31</strain>
    </source>
</reference>
<proteinExistence type="predicted"/>
<evidence type="ECO:0000313" key="1">
    <source>
        <dbReference type="EMBL" id="BBO78077.1"/>
    </source>
</evidence>
<sequence length="81" mass="8750">MKQGKCPKCGSTNIYSAVDLPLKSGPFGSNSIPVSLTAMAALDNYVCVDCGLVESYVADEYMLKKIAKKWKAVNETADEEL</sequence>
<accession>A0A5K7ZP17</accession>
<name>A0A5K7ZP17_9BACT</name>
<dbReference type="OrthoDB" id="1551269at2"/>
<dbReference type="RefSeq" id="WP_155306749.1">
    <property type="nucleotide sequence ID" value="NZ_AP021875.1"/>
</dbReference>
<gene>
    <name evidence="1" type="ORF">DSCW_54940</name>
</gene>
<organism evidence="1 2">
    <name type="scientific">Desulfosarcina widdelii</name>
    <dbReference type="NCBI Taxonomy" id="947919"/>
    <lineage>
        <taxon>Bacteria</taxon>
        <taxon>Pseudomonadati</taxon>
        <taxon>Thermodesulfobacteriota</taxon>
        <taxon>Desulfobacteria</taxon>
        <taxon>Desulfobacterales</taxon>
        <taxon>Desulfosarcinaceae</taxon>
        <taxon>Desulfosarcina</taxon>
    </lineage>
</organism>
<dbReference type="AlphaFoldDB" id="A0A5K7ZP17"/>
<evidence type="ECO:0000313" key="2">
    <source>
        <dbReference type="Proteomes" id="UP000427769"/>
    </source>
</evidence>
<dbReference type="EMBL" id="AP021875">
    <property type="protein sequence ID" value="BBO78077.1"/>
    <property type="molecule type" value="Genomic_DNA"/>
</dbReference>
<protein>
    <submittedName>
        <fullName evidence="1">Uncharacterized protein</fullName>
    </submittedName>
</protein>
<dbReference type="Proteomes" id="UP000427769">
    <property type="component" value="Chromosome"/>
</dbReference>
<keyword evidence="2" id="KW-1185">Reference proteome</keyword>